<proteinExistence type="predicted"/>
<dbReference type="AlphaFoldDB" id="A0A7Y3XXJ2"/>
<dbReference type="PROSITE" id="PS51257">
    <property type="entry name" value="PROKAR_LIPOPROTEIN"/>
    <property type="match status" value="1"/>
</dbReference>
<name>A0A7Y3XXJ2_CLOCO</name>
<dbReference type="EMBL" id="JABFIF010000003">
    <property type="protein sequence ID" value="NOH15456.1"/>
    <property type="molecule type" value="Genomic_DNA"/>
</dbReference>
<evidence type="ECO:0000313" key="1">
    <source>
        <dbReference type="EMBL" id="NOH15456.1"/>
    </source>
</evidence>
<evidence type="ECO:0000313" key="2">
    <source>
        <dbReference type="Proteomes" id="UP000528432"/>
    </source>
</evidence>
<evidence type="ECO:0008006" key="3">
    <source>
        <dbReference type="Google" id="ProtNLM"/>
    </source>
</evidence>
<organism evidence="1 2">
    <name type="scientific">Clostridium cochlearium</name>
    <dbReference type="NCBI Taxonomy" id="1494"/>
    <lineage>
        <taxon>Bacteria</taxon>
        <taxon>Bacillati</taxon>
        <taxon>Bacillota</taxon>
        <taxon>Clostridia</taxon>
        <taxon>Eubacteriales</taxon>
        <taxon>Clostridiaceae</taxon>
        <taxon>Clostridium</taxon>
    </lineage>
</organism>
<reference evidence="1 2" key="1">
    <citation type="submission" date="2020-05" db="EMBL/GenBank/DDBJ databases">
        <title>Draft genome sequence of Clostridium cochlearium strain AGROS13 isolated from a sheep dairy farm in New Zealand.</title>
        <authorList>
            <person name="Gupta T.B."/>
            <person name="Jauregui R."/>
            <person name="Risson A.N."/>
            <person name="Brightwell G."/>
            <person name="Maclean P."/>
        </authorList>
    </citation>
    <scope>NUCLEOTIDE SEQUENCE [LARGE SCALE GENOMIC DNA]</scope>
    <source>
        <strain evidence="1 2">AGROS13</strain>
    </source>
</reference>
<dbReference type="Proteomes" id="UP000528432">
    <property type="component" value="Unassembled WGS sequence"/>
</dbReference>
<dbReference type="RefSeq" id="WP_171302958.1">
    <property type="nucleotide sequence ID" value="NZ_JABFIF010000003.1"/>
</dbReference>
<accession>A0A7Y3XXJ2</accession>
<sequence length="235" mass="26960">MKNKMNLILGIILLVSIFAIGCSTVKSDKKEQTSNIKNKEVVNEVRYSKELMKMLPLNEKKDLNYSGTLEYGEKLKLFNISSDKKEMKIHIKGEVDKIADNGEGLSNSEHQFEKIYTVKEDSITEEQKNGKAKVKAIEKSTILKAPLDKGRTWTEKVSFMGKEYPGETKILDVYTDKDNKKVVETETTIKGLEGYPNKIYKEKKVFKEQLGLIQFSNIVLLNENDIMEFSYKLNK</sequence>
<protein>
    <recommendedName>
        <fullName evidence="3">Lipoprotein</fullName>
    </recommendedName>
</protein>
<gene>
    <name evidence="1" type="ORF">HMJ28_03485</name>
</gene>
<comment type="caution">
    <text evidence="1">The sequence shown here is derived from an EMBL/GenBank/DDBJ whole genome shotgun (WGS) entry which is preliminary data.</text>
</comment>